<keyword evidence="1" id="KW-0812">Transmembrane</keyword>
<keyword evidence="1" id="KW-1133">Transmembrane helix</keyword>
<proteinExistence type="predicted"/>
<dbReference type="STRING" id="1121290.CLAOCE_15750"/>
<keyword evidence="3" id="KW-1185">Reference proteome</keyword>
<organism evidence="2 3">
    <name type="scientific">Clostridium acetireducens DSM 10703</name>
    <dbReference type="NCBI Taxonomy" id="1121290"/>
    <lineage>
        <taxon>Bacteria</taxon>
        <taxon>Bacillati</taxon>
        <taxon>Bacillota</taxon>
        <taxon>Clostridia</taxon>
        <taxon>Eubacteriales</taxon>
        <taxon>Clostridiaceae</taxon>
        <taxon>Clostridium</taxon>
    </lineage>
</organism>
<evidence type="ECO:0000313" key="2">
    <source>
        <dbReference type="EMBL" id="OFI05569.1"/>
    </source>
</evidence>
<gene>
    <name evidence="2" type="ORF">CLOACE_15750</name>
</gene>
<dbReference type="AlphaFoldDB" id="A0A1E8EXN5"/>
<reference evidence="2 3" key="1">
    <citation type="submission" date="2016-06" db="EMBL/GenBank/DDBJ databases">
        <title>Genome sequence of Clostridium acetireducens DSM 10703.</title>
        <authorList>
            <person name="Poehlein A."/>
            <person name="Fluechter S."/>
            <person name="Duerre P."/>
            <person name="Daniel R."/>
        </authorList>
    </citation>
    <scope>NUCLEOTIDE SEQUENCE [LARGE SCALE GENOMIC DNA]</scope>
    <source>
        <strain evidence="2 3">DSM 10703</strain>
    </source>
</reference>
<comment type="caution">
    <text evidence="2">The sequence shown here is derived from an EMBL/GenBank/DDBJ whole genome shotgun (WGS) entry which is preliminary data.</text>
</comment>
<dbReference type="InterPro" id="IPR032619">
    <property type="entry name" value="DUF4883"/>
</dbReference>
<accession>A0A1E8EXN5</accession>
<dbReference type="RefSeq" id="WP_070110552.1">
    <property type="nucleotide sequence ID" value="NZ_LZFO01000023.1"/>
</dbReference>
<dbReference type="EMBL" id="LZFO01000023">
    <property type="protein sequence ID" value="OFI05569.1"/>
    <property type="molecule type" value="Genomic_DNA"/>
</dbReference>
<sequence length="159" mass="19444">MFKKICFYFFILITCLFFINYNYNNINFPIKLKKPNNYYYTNLVIKNIINETNYKCSIIDTNFYKEKTLSKEEIAIVKKFLLNLNKNNFIKNPKNINKKPLYKLFFTFKDEKYIINIYNKDICSIYPWDGYYNMDFINISNIPISYNLYNLCKYIIPRD</sequence>
<protein>
    <submittedName>
        <fullName evidence="2">Uncharacterized protein</fullName>
    </submittedName>
</protein>
<dbReference type="Gene3D" id="3.30.1490.410">
    <property type="entry name" value="Uncharacterised protein PF16224, DUF4883"/>
    <property type="match status" value="1"/>
</dbReference>
<evidence type="ECO:0000313" key="3">
    <source>
        <dbReference type="Proteomes" id="UP000175744"/>
    </source>
</evidence>
<dbReference type="Proteomes" id="UP000175744">
    <property type="component" value="Unassembled WGS sequence"/>
</dbReference>
<feature type="transmembrane region" description="Helical" evidence="1">
    <location>
        <begin position="5"/>
        <end position="23"/>
    </location>
</feature>
<keyword evidence="1" id="KW-0472">Membrane</keyword>
<dbReference type="Pfam" id="PF16224">
    <property type="entry name" value="DUF4883"/>
    <property type="match status" value="1"/>
</dbReference>
<dbReference type="OrthoDB" id="1937023at2"/>
<dbReference type="CDD" id="cd15786">
    <property type="entry name" value="CPF_1278_like"/>
    <property type="match status" value="1"/>
</dbReference>
<name>A0A1E8EXN5_9CLOT</name>
<evidence type="ECO:0000256" key="1">
    <source>
        <dbReference type="SAM" id="Phobius"/>
    </source>
</evidence>